<dbReference type="PROSITE" id="PS51257">
    <property type="entry name" value="PROKAR_LIPOPROTEIN"/>
    <property type="match status" value="1"/>
</dbReference>
<dbReference type="GeneID" id="5721508"/>
<dbReference type="Gramene" id="PNW72208">
    <property type="protein sequence ID" value="PNW72208"/>
    <property type="gene ID" value="CHLRE_16g677750v5"/>
</dbReference>
<evidence type="ECO:0000313" key="2">
    <source>
        <dbReference type="EMBL" id="PNW72208.1"/>
    </source>
</evidence>
<dbReference type="RefSeq" id="XP_001695962.2">
    <property type="nucleotide sequence ID" value="XM_001695910.2"/>
</dbReference>
<dbReference type="OrthoDB" id="10547299at2759"/>
<dbReference type="EMBL" id="CM008977">
    <property type="protein sequence ID" value="PNW72208.1"/>
    <property type="molecule type" value="Genomic_DNA"/>
</dbReference>
<dbReference type="Proteomes" id="UP000006906">
    <property type="component" value="Chromosome 16"/>
</dbReference>
<proteinExistence type="predicted"/>
<feature type="region of interest" description="Disordered" evidence="1">
    <location>
        <begin position="269"/>
        <end position="294"/>
    </location>
</feature>
<sequence length="412" mass="45109">MAPRLQPTSSVWSTHDCCASTQHGSVSACSIVTVATATTACFDDDAYDECCQTLSETLCDPTLWQSVRCQEAQSHQAKSSQLGSQEQGPAVLRCAVVAGGTSVAVVDRSAPSASTRQTSQCGVSTRQTSQCGANSPCRPPASDWSDSYIDVAIDHACISIASPSPAVAATACRTGAVQHPALGSGVAGCAGGRRVASTGLFHAQPSQQQPQPHTQQQQAHHRHPMQLPALYGLCPQPQLHRHTYLHTYHPATATTDTSSRISAVRRLHTRTDISSPIPVPSPLPGLTQQRPRPSAEPFIDRAEDDAVVLQQRRQRQQELQEQQRQRLLIEEEADLLLLELEQQEREEQQQKQQKQKQAAKPVPERAPRDWRENKMLLAVMGYYNAHRHERAKRESLSGRPAEPQRVVMGFAL</sequence>
<evidence type="ECO:0000313" key="3">
    <source>
        <dbReference type="Proteomes" id="UP000006906"/>
    </source>
</evidence>
<feature type="compositionally biased region" description="Basic and acidic residues" evidence="1">
    <location>
        <begin position="362"/>
        <end position="371"/>
    </location>
</feature>
<dbReference type="ExpressionAtlas" id="A0A2K3CVA2">
    <property type="expression patterns" value="baseline"/>
</dbReference>
<feature type="compositionally biased region" description="Low complexity" evidence="1">
    <location>
        <begin position="350"/>
        <end position="360"/>
    </location>
</feature>
<feature type="region of interest" description="Disordered" evidence="1">
    <location>
        <begin position="346"/>
        <end position="371"/>
    </location>
</feature>
<reference evidence="2 3" key="1">
    <citation type="journal article" date="2007" name="Science">
        <title>The Chlamydomonas genome reveals the evolution of key animal and plant functions.</title>
        <authorList>
            <person name="Merchant S.S."/>
            <person name="Prochnik S.E."/>
            <person name="Vallon O."/>
            <person name="Harris E.H."/>
            <person name="Karpowicz S.J."/>
            <person name="Witman G.B."/>
            <person name="Terry A."/>
            <person name="Salamov A."/>
            <person name="Fritz-Laylin L.K."/>
            <person name="Marechal-Drouard L."/>
            <person name="Marshall W.F."/>
            <person name="Qu L.H."/>
            <person name="Nelson D.R."/>
            <person name="Sanderfoot A.A."/>
            <person name="Spalding M.H."/>
            <person name="Kapitonov V.V."/>
            <person name="Ren Q."/>
            <person name="Ferris P."/>
            <person name="Lindquist E."/>
            <person name="Shapiro H."/>
            <person name="Lucas S.M."/>
            <person name="Grimwood J."/>
            <person name="Schmutz J."/>
            <person name="Cardol P."/>
            <person name="Cerutti H."/>
            <person name="Chanfreau G."/>
            <person name="Chen C.L."/>
            <person name="Cognat V."/>
            <person name="Croft M.T."/>
            <person name="Dent R."/>
            <person name="Dutcher S."/>
            <person name="Fernandez E."/>
            <person name="Fukuzawa H."/>
            <person name="Gonzalez-Ballester D."/>
            <person name="Gonzalez-Halphen D."/>
            <person name="Hallmann A."/>
            <person name="Hanikenne M."/>
            <person name="Hippler M."/>
            <person name="Inwood W."/>
            <person name="Jabbari K."/>
            <person name="Kalanon M."/>
            <person name="Kuras R."/>
            <person name="Lefebvre P.A."/>
            <person name="Lemaire S.D."/>
            <person name="Lobanov A.V."/>
            <person name="Lohr M."/>
            <person name="Manuell A."/>
            <person name="Meier I."/>
            <person name="Mets L."/>
            <person name="Mittag M."/>
            <person name="Mittelmeier T."/>
            <person name="Moroney J.V."/>
            <person name="Moseley J."/>
            <person name="Napoli C."/>
            <person name="Nedelcu A.M."/>
            <person name="Niyogi K."/>
            <person name="Novoselov S.V."/>
            <person name="Paulsen I.T."/>
            <person name="Pazour G."/>
            <person name="Purton S."/>
            <person name="Ral J.P."/>
            <person name="Riano-Pachon D.M."/>
            <person name="Riekhof W."/>
            <person name="Rymarquis L."/>
            <person name="Schroda M."/>
            <person name="Stern D."/>
            <person name="Umen J."/>
            <person name="Willows R."/>
            <person name="Wilson N."/>
            <person name="Zimmer S.L."/>
            <person name="Allmer J."/>
            <person name="Balk J."/>
            <person name="Bisova K."/>
            <person name="Chen C.J."/>
            <person name="Elias M."/>
            <person name="Gendler K."/>
            <person name="Hauser C."/>
            <person name="Lamb M.R."/>
            <person name="Ledford H."/>
            <person name="Long J.C."/>
            <person name="Minagawa J."/>
            <person name="Page M.D."/>
            <person name="Pan J."/>
            <person name="Pootakham W."/>
            <person name="Roje S."/>
            <person name="Rose A."/>
            <person name="Stahlberg E."/>
            <person name="Terauchi A.M."/>
            <person name="Yang P."/>
            <person name="Ball S."/>
            <person name="Bowler C."/>
            <person name="Dieckmann C.L."/>
            <person name="Gladyshev V.N."/>
            <person name="Green P."/>
            <person name="Jorgensen R."/>
            <person name="Mayfield S."/>
            <person name="Mueller-Roeber B."/>
            <person name="Rajamani S."/>
            <person name="Sayre R.T."/>
            <person name="Brokstein P."/>
            <person name="Dubchak I."/>
            <person name="Goodstein D."/>
            <person name="Hornick L."/>
            <person name="Huang Y.W."/>
            <person name="Jhaveri J."/>
            <person name="Luo Y."/>
            <person name="Martinez D."/>
            <person name="Ngau W.C."/>
            <person name="Otillar B."/>
            <person name="Poliakov A."/>
            <person name="Porter A."/>
            <person name="Szajkowski L."/>
            <person name="Werner G."/>
            <person name="Zhou K."/>
            <person name="Grigoriev I.V."/>
            <person name="Rokhsar D.S."/>
            <person name="Grossman A.R."/>
        </authorList>
    </citation>
    <scope>NUCLEOTIDE SEQUENCE [LARGE SCALE GENOMIC DNA]</scope>
    <source>
        <strain evidence="3">CC-503</strain>
    </source>
</reference>
<evidence type="ECO:0000256" key="1">
    <source>
        <dbReference type="SAM" id="MobiDB-lite"/>
    </source>
</evidence>
<dbReference type="PaxDb" id="3055-EDP01299"/>
<dbReference type="AlphaFoldDB" id="A0A2K3CVA2"/>
<dbReference type="KEGG" id="cre:CHLRE_16g677750v5"/>
<protein>
    <submittedName>
        <fullName evidence="2">Uncharacterized protein</fullName>
    </submittedName>
</protein>
<accession>A0A2K3CVA2</accession>
<feature type="region of interest" description="Disordered" evidence="1">
    <location>
        <begin position="203"/>
        <end position="222"/>
    </location>
</feature>
<dbReference type="InParanoid" id="A0A2K3CVA2"/>
<feature type="compositionally biased region" description="Low complexity" evidence="1">
    <location>
        <begin position="204"/>
        <end position="218"/>
    </location>
</feature>
<name>A0A2K3CVA2_CHLRE</name>
<keyword evidence="3" id="KW-1185">Reference proteome</keyword>
<organism evidence="2 3">
    <name type="scientific">Chlamydomonas reinhardtii</name>
    <name type="common">Chlamydomonas smithii</name>
    <dbReference type="NCBI Taxonomy" id="3055"/>
    <lineage>
        <taxon>Eukaryota</taxon>
        <taxon>Viridiplantae</taxon>
        <taxon>Chlorophyta</taxon>
        <taxon>core chlorophytes</taxon>
        <taxon>Chlorophyceae</taxon>
        <taxon>CS clade</taxon>
        <taxon>Chlamydomonadales</taxon>
        <taxon>Chlamydomonadaceae</taxon>
        <taxon>Chlamydomonas</taxon>
    </lineage>
</organism>
<gene>
    <name evidence="2" type="ORF">CHLRE_16g677750v5</name>
</gene>